<feature type="compositionally biased region" description="Basic and acidic residues" evidence="1">
    <location>
        <begin position="72"/>
        <end position="98"/>
    </location>
</feature>
<feature type="region of interest" description="Disordered" evidence="1">
    <location>
        <begin position="21"/>
        <end position="106"/>
    </location>
</feature>
<sequence length="140" mass="15896">MNVRKKKTLHVDKLTIKADQIFLEGPRPEPRRMSRDEFLFGRRRVEESTESGEQPVQRRRNPFLSGSVWGPEEEKGKESSSAEESRAEESKDSDEKKSQVMRWKAASTVNVNRETMIGTGGEEGHFPGYKPSFEGAAIIV</sequence>
<organism evidence="2 3">
    <name type="scientific">Tigheibacillus jepli</name>
    <dbReference type="NCBI Taxonomy" id="3035914"/>
    <lineage>
        <taxon>Bacteria</taxon>
        <taxon>Bacillati</taxon>
        <taxon>Bacillota</taxon>
        <taxon>Bacilli</taxon>
        <taxon>Bacillales</taxon>
        <taxon>Bacillaceae</taxon>
        <taxon>Tigheibacillus</taxon>
    </lineage>
</organism>
<accession>A0ABU5CIW0</accession>
<protein>
    <submittedName>
        <fullName evidence="2">Uncharacterized protein</fullName>
    </submittedName>
</protein>
<gene>
    <name evidence="2" type="ORF">P5G51_012855</name>
</gene>
<evidence type="ECO:0000313" key="2">
    <source>
        <dbReference type="EMBL" id="MDY0406160.1"/>
    </source>
</evidence>
<dbReference type="EMBL" id="JAROCA020000001">
    <property type="protein sequence ID" value="MDY0406160.1"/>
    <property type="molecule type" value="Genomic_DNA"/>
</dbReference>
<keyword evidence="3" id="KW-1185">Reference proteome</keyword>
<evidence type="ECO:0000256" key="1">
    <source>
        <dbReference type="SAM" id="MobiDB-lite"/>
    </source>
</evidence>
<name>A0ABU5CIW0_9BACI</name>
<feature type="compositionally biased region" description="Basic and acidic residues" evidence="1">
    <location>
        <begin position="26"/>
        <end position="47"/>
    </location>
</feature>
<reference evidence="2 3" key="1">
    <citation type="submission" date="2023-10" db="EMBL/GenBank/DDBJ databases">
        <title>179-bfca-hs.</title>
        <authorList>
            <person name="Miliotis G."/>
            <person name="Sengupta P."/>
            <person name="Hameed A."/>
            <person name="Chuvochina M."/>
            <person name="Mcdonagh F."/>
            <person name="Simpson A.C."/>
            <person name="Singh N.K."/>
            <person name="Rekha P.D."/>
            <person name="Raman K."/>
            <person name="Hugenholtz P."/>
            <person name="Venkateswaran K."/>
        </authorList>
    </citation>
    <scope>NUCLEOTIDE SEQUENCE [LARGE SCALE GENOMIC DNA]</scope>
    <source>
        <strain evidence="2 3">179-BFC-A-HS</strain>
    </source>
</reference>
<comment type="caution">
    <text evidence="2">The sequence shown here is derived from an EMBL/GenBank/DDBJ whole genome shotgun (WGS) entry which is preliminary data.</text>
</comment>
<dbReference type="RefSeq" id="WP_320384721.1">
    <property type="nucleotide sequence ID" value="NZ_JAROCA020000001.1"/>
</dbReference>
<dbReference type="Proteomes" id="UP001228376">
    <property type="component" value="Unassembled WGS sequence"/>
</dbReference>
<proteinExistence type="predicted"/>
<evidence type="ECO:0000313" key="3">
    <source>
        <dbReference type="Proteomes" id="UP001228376"/>
    </source>
</evidence>